<keyword evidence="3" id="KW-1185">Reference proteome</keyword>
<dbReference type="RefSeq" id="WP_322441034.1">
    <property type="nucleotide sequence ID" value="NZ_JAXOTQ010000018.1"/>
</dbReference>
<sequence>MLAAAGMASGLGLLVASPVFDTLWLVGLYGWTLWPLLAAITLGLRWMRLRRS</sequence>
<evidence type="ECO:0000256" key="1">
    <source>
        <dbReference type="SAM" id="Phobius"/>
    </source>
</evidence>
<keyword evidence="1" id="KW-0812">Transmembrane</keyword>
<keyword evidence="1" id="KW-1133">Transmembrane helix</keyword>
<protein>
    <submittedName>
        <fullName evidence="2">Uncharacterized protein</fullName>
    </submittedName>
</protein>
<accession>A0ABU5JF07</accession>
<dbReference type="EMBL" id="JAXOTQ010000018">
    <property type="protein sequence ID" value="MDZ5490984.1"/>
    <property type="molecule type" value="Genomic_DNA"/>
</dbReference>
<keyword evidence="1" id="KW-0472">Membrane</keyword>
<feature type="transmembrane region" description="Helical" evidence="1">
    <location>
        <begin position="28"/>
        <end position="47"/>
    </location>
</feature>
<organism evidence="2 3">
    <name type="scientific">Micromonospora sicca</name>
    <dbReference type="NCBI Taxonomy" id="2202420"/>
    <lineage>
        <taxon>Bacteria</taxon>
        <taxon>Bacillati</taxon>
        <taxon>Actinomycetota</taxon>
        <taxon>Actinomycetes</taxon>
        <taxon>Micromonosporales</taxon>
        <taxon>Micromonosporaceae</taxon>
        <taxon>Micromonospora</taxon>
    </lineage>
</organism>
<evidence type="ECO:0000313" key="3">
    <source>
        <dbReference type="Proteomes" id="UP001290101"/>
    </source>
</evidence>
<evidence type="ECO:0000313" key="2">
    <source>
        <dbReference type="EMBL" id="MDZ5490984.1"/>
    </source>
</evidence>
<reference evidence="2 3" key="1">
    <citation type="submission" date="2023-12" db="EMBL/GenBank/DDBJ databases">
        <title>Micromonospora sp. nov., isolated from Atacama Desert.</title>
        <authorList>
            <person name="Carro L."/>
            <person name="Golinska P."/>
            <person name="Klenk H.-P."/>
            <person name="Goodfellow M."/>
        </authorList>
    </citation>
    <scope>NUCLEOTIDE SEQUENCE [LARGE SCALE GENOMIC DNA]</scope>
    <source>
        <strain evidence="2 3">4G53</strain>
    </source>
</reference>
<dbReference type="Proteomes" id="UP001290101">
    <property type="component" value="Unassembled WGS sequence"/>
</dbReference>
<gene>
    <name evidence="2" type="ORF">U2F25_16195</name>
</gene>
<name>A0ABU5JF07_9ACTN</name>
<comment type="caution">
    <text evidence="2">The sequence shown here is derived from an EMBL/GenBank/DDBJ whole genome shotgun (WGS) entry which is preliminary data.</text>
</comment>
<proteinExistence type="predicted"/>